<name>A0A224YV02_9ACAR</name>
<reference evidence="3" key="1">
    <citation type="journal article" date="2017" name="Parasit. Vectors">
        <title>Sialotranscriptomics of Rhipicephalus zambeziensis reveals intricate expression profiles of secretory proteins and suggests tight temporal transcriptional regulation during blood-feeding.</title>
        <authorList>
            <person name="de Castro M.H."/>
            <person name="de Klerk D."/>
            <person name="Pienaar R."/>
            <person name="Rees D.J.G."/>
            <person name="Mans B.J."/>
        </authorList>
    </citation>
    <scope>NUCLEOTIDE SEQUENCE</scope>
    <source>
        <tissue evidence="3">Salivary glands</tissue>
    </source>
</reference>
<dbReference type="PANTHER" id="PTHR46609">
    <property type="entry name" value="EXONUCLEASE, PHAGE-TYPE/RECB, C-TERMINAL DOMAIN-CONTAINING PROTEIN"/>
    <property type="match status" value="1"/>
</dbReference>
<evidence type="ECO:0000313" key="3">
    <source>
        <dbReference type="EMBL" id="MAA21437.1"/>
    </source>
</evidence>
<sequence>MELHTTPARSAQIERDTRQQARSSTWKKERSLRLTASNFGVALARKEWTAKGLQAIASSRDISHVPAVKYGIANEAVAAVRYEEVLKAMGHNVTVSTCGLLLNPAFPWLGASPDRIVYDPLELSFGVVEIKWPYSLRDTKREELVGLSFCSELTDADPKLSREHHYYSQLIGQMGVSELSWGDFVIFSKNFILIERVRLNKNEWEVMKGKLQNFDFSTLLPFLETTARPCL</sequence>
<dbReference type="GO" id="GO:0006281">
    <property type="term" value="P:DNA repair"/>
    <property type="evidence" value="ECO:0007669"/>
    <property type="project" value="UniProtKB-ARBA"/>
</dbReference>
<feature type="region of interest" description="Disordered" evidence="1">
    <location>
        <begin position="1"/>
        <end position="27"/>
    </location>
</feature>
<dbReference type="InterPro" id="IPR011604">
    <property type="entry name" value="PDDEXK-like_dom_sf"/>
</dbReference>
<dbReference type="Pfam" id="PF09588">
    <property type="entry name" value="YqaJ"/>
    <property type="match status" value="1"/>
</dbReference>
<dbReference type="SUPFAM" id="SSF52980">
    <property type="entry name" value="Restriction endonuclease-like"/>
    <property type="match status" value="1"/>
</dbReference>
<dbReference type="InterPro" id="IPR019080">
    <property type="entry name" value="YqaJ_viral_recombinase"/>
</dbReference>
<dbReference type="EMBL" id="GFPF01010291">
    <property type="protein sequence ID" value="MAA21437.1"/>
    <property type="molecule type" value="Transcribed_RNA"/>
</dbReference>
<evidence type="ECO:0000259" key="2">
    <source>
        <dbReference type="Pfam" id="PF09588"/>
    </source>
</evidence>
<dbReference type="PANTHER" id="PTHR46609:SF7">
    <property type="match status" value="1"/>
</dbReference>
<dbReference type="AlphaFoldDB" id="A0A224YV02"/>
<dbReference type="InterPro" id="IPR051703">
    <property type="entry name" value="NF-kappa-B_Signaling_Reg"/>
</dbReference>
<dbReference type="CDD" id="cd22343">
    <property type="entry name" value="PDDEXK_lambda_exonuclease-like"/>
    <property type="match status" value="1"/>
</dbReference>
<dbReference type="InterPro" id="IPR011335">
    <property type="entry name" value="Restrct_endonuc-II-like"/>
</dbReference>
<organism evidence="3">
    <name type="scientific">Rhipicephalus zambeziensis</name>
    <dbReference type="NCBI Taxonomy" id="60191"/>
    <lineage>
        <taxon>Eukaryota</taxon>
        <taxon>Metazoa</taxon>
        <taxon>Ecdysozoa</taxon>
        <taxon>Arthropoda</taxon>
        <taxon>Chelicerata</taxon>
        <taxon>Arachnida</taxon>
        <taxon>Acari</taxon>
        <taxon>Parasitiformes</taxon>
        <taxon>Ixodida</taxon>
        <taxon>Ixodoidea</taxon>
        <taxon>Ixodidae</taxon>
        <taxon>Rhipicephalinae</taxon>
        <taxon>Rhipicephalus</taxon>
        <taxon>Rhipicephalus</taxon>
    </lineage>
</organism>
<dbReference type="Gene3D" id="3.90.320.10">
    <property type="match status" value="1"/>
</dbReference>
<proteinExistence type="predicted"/>
<feature type="domain" description="YqaJ viral recombinase" evidence="2">
    <location>
        <begin position="26"/>
        <end position="178"/>
    </location>
</feature>
<protein>
    <submittedName>
        <fullName evidence="3">Nuclease</fullName>
    </submittedName>
</protein>
<evidence type="ECO:0000256" key="1">
    <source>
        <dbReference type="SAM" id="MobiDB-lite"/>
    </source>
</evidence>
<accession>A0A224YV02</accession>